<keyword evidence="2 4" id="KW-0238">DNA-binding</keyword>
<keyword evidence="7" id="KW-1185">Reference proteome</keyword>
<dbReference type="SUPFAM" id="SSF46689">
    <property type="entry name" value="Homeodomain-like"/>
    <property type="match status" value="1"/>
</dbReference>
<dbReference type="SUPFAM" id="SSF48498">
    <property type="entry name" value="Tetracyclin repressor-like, C-terminal domain"/>
    <property type="match status" value="1"/>
</dbReference>
<keyword evidence="3" id="KW-0804">Transcription</keyword>
<dbReference type="Gene3D" id="1.10.357.10">
    <property type="entry name" value="Tetracycline Repressor, domain 2"/>
    <property type="match status" value="1"/>
</dbReference>
<dbReference type="EMBL" id="LPWD01000096">
    <property type="protein sequence ID" value="ODS03529.1"/>
    <property type="molecule type" value="Genomic_DNA"/>
</dbReference>
<evidence type="ECO:0000256" key="3">
    <source>
        <dbReference type="ARBA" id="ARBA00023163"/>
    </source>
</evidence>
<dbReference type="PANTHER" id="PTHR30055:SF234">
    <property type="entry name" value="HTH-TYPE TRANSCRIPTIONAL REGULATOR BETI"/>
    <property type="match status" value="1"/>
</dbReference>
<dbReference type="PANTHER" id="PTHR30055">
    <property type="entry name" value="HTH-TYPE TRANSCRIPTIONAL REGULATOR RUTR"/>
    <property type="match status" value="1"/>
</dbReference>
<evidence type="ECO:0000256" key="2">
    <source>
        <dbReference type="ARBA" id="ARBA00023125"/>
    </source>
</evidence>
<dbReference type="AlphaFoldDB" id="A0A1E3WCI9"/>
<evidence type="ECO:0000259" key="5">
    <source>
        <dbReference type="PROSITE" id="PS50977"/>
    </source>
</evidence>
<reference evidence="6 7" key="1">
    <citation type="journal article" date="2016" name="Environ. Microbiol.">
        <title>New Methyloceanibacter diversity from North Sea sediments includes methanotroph containing solely the soluble methane monooxygenase.</title>
        <authorList>
            <person name="Vekeman B."/>
            <person name="Kerckhof F.M."/>
            <person name="Cremers G."/>
            <person name="de Vos P."/>
            <person name="Vandamme P."/>
            <person name="Boon N."/>
            <person name="Op den Camp H.J."/>
            <person name="Heylen K."/>
        </authorList>
    </citation>
    <scope>NUCLEOTIDE SEQUENCE [LARGE SCALE GENOMIC DNA]</scope>
    <source>
        <strain evidence="6 7">R-67177</strain>
    </source>
</reference>
<keyword evidence="1" id="KW-0805">Transcription regulation</keyword>
<dbReference type="InterPro" id="IPR050109">
    <property type="entry name" value="HTH-type_TetR-like_transc_reg"/>
</dbReference>
<evidence type="ECO:0000313" key="6">
    <source>
        <dbReference type="EMBL" id="ODS03529.1"/>
    </source>
</evidence>
<dbReference type="OrthoDB" id="2356263at2"/>
<accession>A0A1E3WCI9</accession>
<dbReference type="Pfam" id="PF17937">
    <property type="entry name" value="TetR_C_28"/>
    <property type="match status" value="1"/>
</dbReference>
<evidence type="ECO:0000256" key="1">
    <source>
        <dbReference type="ARBA" id="ARBA00023015"/>
    </source>
</evidence>
<feature type="DNA-binding region" description="H-T-H motif" evidence="4">
    <location>
        <begin position="32"/>
        <end position="51"/>
    </location>
</feature>
<dbReference type="InterPro" id="IPR001647">
    <property type="entry name" value="HTH_TetR"/>
</dbReference>
<dbReference type="InterPro" id="IPR041479">
    <property type="entry name" value="TetR_CgmR_C"/>
</dbReference>
<comment type="caution">
    <text evidence="6">The sequence shown here is derived from an EMBL/GenBank/DDBJ whole genome shotgun (WGS) entry which is preliminary data.</text>
</comment>
<dbReference type="GO" id="GO:0000976">
    <property type="term" value="F:transcription cis-regulatory region binding"/>
    <property type="evidence" value="ECO:0007669"/>
    <property type="project" value="TreeGrafter"/>
</dbReference>
<dbReference type="Pfam" id="PF00440">
    <property type="entry name" value="TetR_N"/>
    <property type="match status" value="1"/>
</dbReference>
<evidence type="ECO:0000313" key="7">
    <source>
        <dbReference type="Proteomes" id="UP000095042"/>
    </source>
</evidence>
<dbReference type="PRINTS" id="PR00455">
    <property type="entry name" value="HTHTETR"/>
</dbReference>
<sequence length="186" mass="20530">MPQADRRISNSREDILDAAQRVAVREGPAHVTLDAVARDCGLSKGGVLYNFPSKDALISGMLERLIGTIRLIIEQHREARKGQPNPTLRAVVAASKFTDEFDPNVQMAILAAAAQNPELLEPLRAEFAEQYANIQQEAKDPDLAMVLWAATHGLMFQTLLGIAPFPAERQNELIDRLLAHIEKSAR</sequence>
<protein>
    <recommendedName>
        <fullName evidence="5">HTH tetR-type domain-containing protein</fullName>
    </recommendedName>
</protein>
<dbReference type="GO" id="GO:0003700">
    <property type="term" value="F:DNA-binding transcription factor activity"/>
    <property type="evidence" value="ECO:0007669"/>
    <property type="project" value="TreeGrafter"/>
</dbReference>
<feature type="domain" description="HTH tetR-type" evidence="5">
    <location>
        <begin position="9"/>
        <end position="69"/>
    </location>
</feature>
<dbReference type="RefSeq" id="WP_069623275.1">
    <property type="nucleotide sequence ID" value="NZ_LPWD01000096.1"/>
</dbReference>
<evidence type="ECO:0000256" key="4">
    <source>
        <dbReference type="PROSITE-ProRule" id="PRU00335"/>
    </source>
</evidence>
<dbReference type="InterPro" id="IPR036271">
    <property type="entry name" value="Tet_transcr_reg_TetR-rel_C_sf"/>
</dbReference>
<gene>
    <name evidence="6" type="ORF">AUC71_09175</name>
</gene>
<dbReference type="Proteomes" id="UP000095042">
    <property type="component" value="Unassembled WGS sequence"/>
</dbReference>
<organism evidence="6 7">
    <name type="scientific">Methyloceanibacter marginalis</name>
    <dbReference type="NCBI Taxonomy" id="1774971"/>
    <lineage>
        <taxon>Bacteria</taxon>
        <taxon>Pseudomonadati</taxon>
        <taxon>Pseudomonadota</taxon>
        <taxon>Alphaproteobacteria</taxon>
        <taxon>Hyphomicrobiales</taxon>
        <taxon>Hyphomicrobiaceae</taxon>
        <taxon>Methyloceanibacter</taxon>
    </lineage>
</organism>
<name>A0A1E3WCI9_9HYPH</name>
<dbReference type="InterPro" id="IPR009057">
    <property type="entry name" value="Homeodomain-like_sf"/>
</dbReference>
<proteinExistence type="predicted"/>
<dbReference type="PROSITE" id="PS50977">
    <property type="entry name" value="HTH_TETR_2"/>
    <property type="match status" value="1"/>
</dbReference>